<feature type="binding site" evidence="9">
    <location>
        <begin position="174"/>
        <end position="176"/>
    </location>
    <ligand>
        <name>substrate</name>
    </ligand>
</feature>
<evidence type="ECO:0000256" key="2">
    <source>
        <dbReference type="ARBA" id="ARBA00008989"/>
    </source>
</evidence>
<feature type="binding site" evidence="9">
    <location>
        <position position="128"/>
    </location>
    <ligand>
        <name>substrate</name>
    </ligand>
</feature>
<dbReference type="PIRSF" id="PIRSF004532">
    <property type="entry name" value="GlpX"/>
    <property type="match status" value="1"/>
</dbReference>
<dbReference type="GO" id="GO:0005829">
    <property type="term" value="C:cytosol"/>
    <property type="evidence" value="ECO:0007669"/>
    <property type="project" value="TreeGrafter"/>
</dbReference>
<accession>D1ATY7</accession>
<dbReference type="SUPFAM" id="SSF56655">
    <property type="entry name" value="Carbohydrate phosphatase"/>
    <property type="match status" value="1"/>
</dbReference>
<evidence type="ECO:0000256" key="9">
    <source>
        <dbReference type="PIRSR" id="PIRSR004532-2"/>
    </source>
</evidence>
<dbReference type="GO" id="GO:0006094">
    <property type="term" value="P:gluconeogenesis"/>
    <property type="evidence" value="ECO:0007669"/>
    <property type="project" value="InterPro"/>
</dbReference>
<dbReference type="PANTHER" id="PTHR30447:SF0">
    <property type="entry name" value="FRUCTOSE-1,6-BISPHOSPHATASE 1 CLASS 2-RELATED"/>
    <property type="match status" value="1"/>
</dbReference>
<reference evidence="10 11" key="1">
    <citation type="journal article" date="2010" name="J. Bacteriol.">
        <title>Complete genome sequence of Anaplasma marginale subsp. centrale.</title>
        <authorList>
            <person name="Herndon D.R."/>
            <person name="Palmer G.H."/>
            <person name="Shkap V."/>
            <person name="Knowles D.P. Jr."/>
            <person name="Brayton K.A."/>
        </authorList>
    </citation>
    <scope>NUCLEOTIDE SEQUENCE [LARGE SCALE GENOMIC DNA]</scope>
    <source>
        <strain evidence="10 11">Israel</strain>
    </source>
</reference>
<dbReference type="InterPro" id="IPR004464">
    <property type="entry name" value="FBPase_class-2/SBPase"/>
</dbReference>
<feature type="binding site" evidence="8">
    <location>
        <position position="43"/>
    </location>
    <ligand>
        <name>Mn(2+)</name>
        <dbReference type="ChEBI" id="CHEBI:29035"/>
        <label>1</label>
    </ligand>
</feature>
<evidence type="ECO:0000256" key="6">
    <source>
        <dbReference type="ARBA" id="ARBA00023277"/>
    </source>
</evidence>
<evidence type="ECO:0000256" key="4">
    <source>
        <dbReference type="ARBA" id="ARBA00022801"/>
    </source>
</evidence>
<feature type="binding site" evidence="8">
    <location>
        <position position="97"/>
    </location>
    <ligand>
        <name>Mn(2+)</name>
        <dbReference type="ChEBI" id="CHEBI:29035"/>
        <label>2</label>
    </ligand>
</feature>
<feature type="binding site" evidence="9">
    <location>
        <begin position="97"/>
        <end position="99"/>
    </location>
    <ligand>
        <name>substrate</name>
    </ligand>
</feature>
<name>D1ATY7_ANACI</name>
<feature type="binding site" evidence="8">
    <location>
        <position position="94"/>
    </location>
    <ligand>
        <name>Mn(2+)</name>
        <dbReference type="ChEBI" id="CHEBI:29035"/>
        <label>2</label>
    </ligand>
</feature>
<keyword evidence="6 7" id="KW-0119">Carbohydrate metabolism</keyword>
<dbReference type="HOGENOM" id="CLU_054938_0_0_5"/>
<sequence length="332" mass="34781">MIICRGEVCVLGDGLCVEFLNVTECAAIEAHGFVGRGDEKGADAAAVDSMRSTLNKMCIDGTIVIGEGERDNAPMLYSGEKVGTGGPALDIAVDPLEGTTTCALYKEGAMSVIAVARSGCLLKAPDVYMDKIAVGPGLPDGVVSLSGDLRTNLHNLSSAKGCAVSDLTVVMLKRDRHAILVESLRELGTRIRLIDDGDISAVMSLIRGENDMYIGIGGAPEGVLSAVPLAAVGGQIEGKLVLNTDALRERAKSVGIEDMERLYRTEDMVRGEAFFIATGVTDSLVMKGISRGKNGRITTDSMIFATWGTITQVQRTFCNASGPALGVGTLHG</sequence>
<comment type="cofactor">
    <cofactor evidence="8">
        <name>Mn(2+)</name>
        <dbReference type="ChEBI" id="CHEBI:29035"/>
    </cofactor>
</comment>
<evidence type="ECO:0000313" key="10">
    <source>
        <dbReference type="EMBL" id="ACZ49015.1"/>
    </source>
</evidence>
<feature type="binding site" evidence="8">
    <location>
        <position position="221"/>
    </location>
    <ligand>
        <name>Mn(2+)</name>
        <dbReference type="ChEBI" id="CHEBI:29035"/>
        <label>2</label>
    </ligand>
</feature>
<dbReference type="AlphaFoldDB" id="D1ATY7"/>
<protein>
    <recommendedName>
        <fullName evidence="7">Fructose-1,6-bisphosphatase</fullName>
    </recommendedName>
</protein>
<gene>
    <name evidence="10" type="primary">glpX</name>
    <name evidence="10" type="ordered locus">ACIS_00374</name>
</gene>
<dbReference type="EMBL" id="CP001759">
    <property type="protein sequence ID" value="ACZ49015.1"/>
    <property type="molecule type" value="Genomic_DNA"/>
</dbReference>
<dbReference type="Proteomes" id="UP000000630">
    <property type="component" value="Chromosome"/>
</dbReference>
<dbReference type="eggNOG" id="COG1494">
    <property type="taxonomic scope" value="Bacteria"/>
</dbReference>
<keyword evidence="11" id="KW-1185">Reference proteome</keyword>
<dbReference type="Pfam" id="PF03320">
    <property type="entry name" value="FBPase_glpX"/>
    <property type="match status" value="1"/>
</dbReference>
<dbReference type="GO" id="GO:0042132">
    <property type="term" value="F:fructose 1,6-bisphosphate 1-phosphatase activity"/>
    <property type="evidence" value="ECO:0007669"/>
    <property type="project" value="UniProtKB-EC"/>
</dbReference>
<evidence type="ECO:0000313" key="11">
    <source>
        <dbReference type="Proteomes" id="UP000000630"/>
    </source>
</evidence>
<dbReference type="NCBIfam" id="TIGR00330">
    <property type="entry name" value="glpX"/>
    <property type="match status" value="1"/>
</dbReference>
<dbReference type="PANTHER" id="PTHR30447">
    <property type="entry name" value="FRUCTOSE-1,6-BISPHOSPHATASE CLASS 2"/>
    <property type="match status" value="1"/>
</dbReference>
<keyword evidence="3 8" id="KW-0479">Metal-binding</keyword>
<feature type="binding site" evidence="9">
    <location>
        <position position="218"/>
    </location>
    <ligand>
        <name>substrate</name>
    </ligand>
</feature>
<dbReference type="RefSeq" id="WP_012880492.1">
    <property type="nucleotide sequence ID" value="NC_013532.1"/>
</dbReference>
<dbReference type="Gene3D" id="3.40.190.90">
    <property type="match status" value="1"/>
</dbReference>
<dbReference type="OrthoDB" id="9779353at2"/>
<comment type="similarity">
    <text evidence="2 7">Belongs to the FBPase class 2 family.</text>
</comment>
<keyword evidence="5 8" id="KW-0464">Manganese</keyword>
<dbReference type="GO" id="GO:0006071">
    <property type="term" value="P:glycerol metabolic process"/>
    <property type="evidence" value="ECO:0007669"/>
    <property type="project" value="InterPro"/>
</dbReference>
<evidence type="ECO:0000256" key="7">
    <source>
        <dbReference type="PIRNR" id="PIRNR004532"/>
    </source>
</evidence>
<comment type="catalytic activity">
    <reaction evidence="1">
        <text>beta-D-fructose 1,6-bisphosphate + H2O = beta-D-fructose 6-phosphate + phosphate</text>
        <dbReference type="Rhea" id="RHEA:11064"/>
        <dbReference type="ChEBI" id="CHEBI:15377"/>
        <dbReference type="ChEBI" id="CHEBI:32966"/>
        <dbReference type="ChEBI" id="CHEBI:43474"/>
        <dbReference type="ChEBI" id="CHEBI:57634"/>
        <dbReference type="EC" id="3.1.3.11"/>
    </reaction>
</comment>
<feature type="binding site" evidence="8">
    <location>
        <position position="67"/>
    </location>
    <ligand>
        <name>Mn(2+)</name>
        <dbReference type="ChEBI" id="CHEBI:29035"/>
        <label>1</label>
    </ligand>
</feature>
<organism evidence="10 11">
    <name type="scientific">Anaplasma centrale (strain Israel)</name>
    <name type="common">Anaplasma marginale subsp. centrale (strain Israel)</name>
    <dbReference type="NCBI Taxonomy" id="574556"/>
    <lineage>
        <taxon>Bacteria</taxon>
        <taxon>Pseudomonadati</taxon>
        <taxon>Pseudomonadota</taxon>
        <taxon>Alphaproteobacteria</taxon>
        <taxon>Rickettsiales</taxon>
        <taxon>Anaplasmataceae</taxon>
        <taxon>Anaplasma</taxon>
    </lineage>
</organism>
<proteinExistence type="inferred from homology"/>
<keyword evidence="4 10" id="KW-0378">Hydrolase</keyword>
<evidence type="ECO:0000256" key="1">
    <source>
        <dbReference type="ARBA" id="ARBA00001273"/>
    </source>
</evidence>
<evidence type="ECO:0000256" key="3">
    <source>
        <dbReference type="ARBA" id="ARBA00022723"/>
    </source>
</evidence>
<evidence type="ECO:0000256" key="5">
    <source>
        <dbReference type="ARBA" id="ARBA00023211"/>
    </source>
</evidence>
<feature type="binding site" evidence="9">
    <location>
        <begin position="196"/>
        <end position="198"/>
    </location>
    <ligand>
        <name>substrate</name>
    </ligand>
</feature>
<dbReference type="KEGG" id="acn:ACIS_00374"/>
<dbReference type="STRING" id="574556.ACIS_00374"/>
<dbReference type="GO" id="GO:0046872">
    <property type="term" value="F:metal ion binding"/>
    <property type="evidence" value="ECO:0007669"/>
    <property type="project" value="UniProtKB-KW"/>
</dbReference>
<evidence type="ECO:0000256" key="8">
    <source>
        <dbReference type="PIRSR" id="PIRSR004532-1"/>
    </source>
</evidence>
<dbReference type="GO" id="GO:0030388">
    <property type="term" value="P:fructose 1,6-bisphosphate metabolic process"/>
    <property type="evidence" value="ECO:0007669"/>
    <property type="project" value="TreeGrafter"/>
</dbReference>
<dbReference type="Gene3D" id="3.30.540.10">
    <property type="entry name" value="Fructose-1,6-Bisphosphatase, subunit A, domain 1"/>
    <property type="match status" value="1"/>
</dbReference>